<evidence type="ECO:0000259" key="10">
    <source>
        <dbReference type="PROSITE" id="PS52015"/>
    </source>
</evidence>
<keyword evidence="8" id="KW-1133">Transmembrane helix</keyword>
<gene>
    <name evidence="11" type="ORF">HPS54_12165</name>
</gene>
<evidence type="ECO:0000256" key="9">
    <source>
        <dbReference type="ARBA" id="ARBA00023136"/>
    </source>
</evidence>
<evidence type="ECO:0000313" key="11">
    <source>
        <dbReference type="EMBL" id="NPE26251.1"/>
    </source>
</evidence>
<evidence type="ECO:0000256" key="4">
    <source>
        <dbReference type="ARBA" id="ARBA00022475"/>
    </source>
</evidence>
<dbReference type="NCBIfam" id="TIGR01352">
    <property type="entry name" value="tonB_Cterm"/>
    <property type="match status" value="1"/>
</dbReference>
<dbReference type="PROSITE" id="PS52015">
    <property type="entry name" value="TONB_CTD"/>
    <property type="match status" value="1"/>
</dbReference>
<dbReference type="RefSeq" id="WP_172345702.1">
    <property type="nucleotide sequence ID" value="NZ_CASYYZ010000030.1"/>
</dbReference>
<dbReference type="PANTHER" id="PTHR33446:SF2">
    <property type="entry name" value="PROTEIN TONB"/>
    <property type="match status" value="1"/>
</dbReference>
<sequence>MKTSITYIMARRVMALCGILLCIGLTVSAQQKLYTVTGKSVNMRESPVTGKVIGKVSEGESFLVNEDKDGWIGLWHDKKHGYVSKQFVREVKTKDFSRRHLGDYMGNSAMYSDGYSLATLKERDGYVILNVTDYSDVNEFGGMRAQTSWTYVGLPDDNGVLFTHMPYPYHGDIPVKDQLTDHCKIDGDGDFLFVGEDGGLYTPLRSFGAQEETTAVSEPKLTERSLFMLRGDVKTMKIVRAYNIGEDDDAPLSDISYEYTFSPAGDLRSIVKRDVSGEKIGGYQFTQSGDRFHVKGIRPELDFTADYTRKISNYCISYSGEWELKGVTAGDYSGCLYNFDMNGRMPAQSFFEYAPPFMTNGDGEYDNMTYTYGDNPTSPTHINMDLQYGGDGWVFDAEIKGVKTDAQGNWTERKAYVDGELFFTERRFITYYGEPAANTPVVAGTATDNTVYTIAEQMPEYPGGMRELMTFIARNLRYPALCAENGIKGCVKLKFVVEQDGTIGRITTVSSPHPLLEKEAIRIVGLMPKWIPGKQNGKPVRVTYTLPVNFTLH</sequence>
<evidence type="ECO:0000256" key="7">
    <source>
        <dbReference type="ARBA" id="ARBA00022927"/>
    </source>
</evidence>
<dbReference type="Pfam" id="PF03544">
    <property type="entry name" value="TonB_C"/>
    <property type="match status" value="1"/>
</dbReference>
<dbReference type="Proteomes" id="UP000820977">
    <property type="component" value="Unassembled WGS sequence"/>
</dbReference>
<evidence type="ECO:0000256" key="8">
    <source>
        <dbReference type="ARBA" id="ARBA00022989"/>
    </source>
</evidence>
<name>A0ABX2B401_9BACT</name>
<comment type="caution">
    <text evidence="11">The sequence shown here is derived from an EMBL/GenBank/DDBJ whole genome shotgun (WGS) entry which is preliminary data.</text>
</comment>
<accession>A0ABX2B401</accession>
<keyword evidence="7" id="KW-0653">Protein transport</keyword>
<keyword evidence="4" id="KW-1003">Cell membrane</keyword>
<dbReference type="SUPFAM" id="SSF74653">
    <property type="entry name" value="TolA/TonB C-terminal domain"/>
    <property type="match status" value="1"/>
</dbReference>
<dbReference type="InterPro" id="IPR006260">
    <property type="entry name" value="TonB/TolA_C"/>
</dbReference>
<comment type="subcellular location">
    <subcellularLocation>
        <location evidence="1">Cell inner membrane</location>
        <topology evidence="1">Single-pass membrane protein</topology>
        <orientation evidence="1">Periplasmic side</orientation>
    </subcellularLocation>
</comment>
<proteinExistence type="inferred from homology"/>
<reference evidence="11 12" key="1">
    <citation type="submission" date="2020-05" db="EMBL/GenBank/DDBJ databases">
        <title>Distinct polysaccharide utilization as determinants for interspecies competition between intestinal Prevotella spp.</title>
        <authorList>
            <person name="Galvez E.J.C."/>
            <person name="Iljazovic A."/>
            <person name="Strowig T."/>
        </authorList>
    </citation>
    <scope>NUCLEOTIDE SEQUENCE [LARGE SCALE GENOMIC DNA]</scope>
    <source>
        <strain evidence="11 12">PCHR</strain>
    </source>
</reference>
<evidence type="ECO:0000256" key="5">
    <source>
        <dbReference type="ARBA" id="ARBA00022519"/>
    </source>
</evidence>
<comment type="similarity">
    <text evidence="2">Belongs to the TonB family.</text>
</comment>
<evidence type="ECO:0000256" key="1">
    <source>
        <dbReference type="ARBA" id="ARBA00004383"/>
    </source>
</evidence>
<keyword evidence="9" id="KW-0472">Membrane</keyword>
<evidence type="ECO:0000256" key="6">
    <source>
        <dbReference type="ARBA" id="ARBA00022692"/>
    </source>
</evidence>
<keyword evidence="12" id="KW-1185">Reference proteome</keyword>
<dbReference type="Gene3D" id="2.30.30.40">
    <property type="entry name" value="SH3 Domains"/>
    <property type="match status" value="1"/>
</dbReference>
<dbReference type="Gene3D" id="3.30.1150.10">
    <property type="match status" value="1"/>
</dbReference>
<dbReference type="PANTHER" id="PTHR33446">
    <property type="entry name" value="PROTEIN TONB-RELATED"/>
    <property type="match status" value="1"/>
</dbReference>
<evidence type="ECO:0000256" key="3">
    <source>
        <dbReference type="ARBA" id="ARBA00022448"/>
    </source>
</evidence>
<dbReference type="EMBL" id="JABKKJ010000038">
    <property type="protein sequence ID" value="NPE26251.1"/>
    <property type="molecule type" value="Genomic_DNA"/>
</dbReference>
<keyword evidence="5" id="KW-0997">Cell inner membrane</keyword>
<feature type="domain" description="TonB C-terminal" evidence="10">
    <location>
        <begin position="463"/>
        <end position="553"/>
    </location>
</feature>
<dbReference type="InterPro" id="IPR051045">
    <property type="entry name" value="TonB-dependent_transducer"/>
</dbReference>
<evidence type="ECO:0000256" key="2">
    <source>
        <dbReference type="ARBA" id="ARBA00006555"/>
    </source>
</evidence>
<keyword evidence="6" id="KW-0812">Transmembrane</keyword>
<keyword evidence="3" id="KW-0813">Transport</keyword>
<dbReference type="InterPro" id="IPR037682">
    <property type="entry name" value="TonB_C"/>
</dbReference>
<organism evidence="11 12">
    <name type="scientific">Xylanibacter caecicola</name>
    <dbReference type="NCBI Taxonomy" id="2736294"/>
    <lineage>
        <taxon>Bacteria</taxon>
        <taxon>Pseudomonadati</taxon>
        <taxon>Bacteroidota</taxon>
        <taxon>Bacteroidia</taxon>
        <taxon>Bacteroidales</taxon>
        <taxon>Prevotellaceae</taxon>
        <taxon>Xylanibacter</taxon>
    </lineage>
</organism>
<protein>
    <submittedName>
        <fullName evidence="11">TonB family protein</fullName>
    </submittedName>
</protein>
<evidence type="ECO:0000313" key="12">
    <source>
        <dbReference type="Proteomes" id="UP000820977"/>
    </source>
</evidence>